<evidence type="ECO:0000256" key="5">
    <source>
        <dbReference type="ARBA" id="ARBA00023242"/>
    </source>
</evidence>
<dbReference type="GO" id="GO:0003950">
    <property type="term" value="F:NAD+ poly-ADP-ribosyltransferase activity"/>
    <property type="evidence" value="ECO:0007669"/>
    <property type="project" value="TreeGrafter"/>
</dbReference>
<reference evidence="8 9" key="1">
    <citation type="journal article" date="2013" name="Curr. Biol.">
        <title>The Genome of the Foraminiferan Reticulomyxa filosa.</title>
        <authorList>
            <person name="Glockner G."/>
            <person name="Hulsmann N."/>
            <person name="Schleicher M."/>
            <person name="Noegel A.A."/>
            <person name="Eichinger L."/>
            <person name="Gallinger C."/>
            <person name="Pawlowski J."/>
            <person name="Sierra R."/>
            <person name="Euteneuer U."/>
            <person name="Pillet L."/>
            <person name="Moustafa A."/>
            <person name="Platzer M."/>
            <person name="Groth M."/>
            <person name="Szafranski K."/>
            <person name="Schliwa M."/>
        </authorList>
    </citation>
    <scope>NUCLEOTIDE SEQUENCE [LARGE SCALE GENOMIC DNA]</scope>
</reference>
<keyword evidence="7" id="KW-0472">Membrane</keyword>
<feature type="compositionally biased region" description="Basic and acidic residues" evidence="6">
    <location>
        <begin position="489"/>
        <end position="498"/>
    </location>
</feature>
<feature type="region of interest" description="Disordered" evidence="6">
    <location>
        <begin position="472"/>
        <end position="498"/>
    </location>
</feature>
<gene>
    <name evidence="8" type="ORF">RFI_13583</name>
</gene>
<evidence type="ECO:0000256" key="3">
    <source>
        <dbReference type="ARBA" id="ARBA00022679"/>
    </source>
</evidence>
<evidence type="ECO:0000256" key="4">
    <source>
        <dbReference type="ARBA" id="ARBA00023027"/>
    </source>
</evidence>
<keyword evidence="5" id="KW-0539">Nucleus</keyword>
<sequence>MQSQMQGQQDIIWGILSFFLSLFFVLKKKKKKKKNRMGRYRRILETVHRSDVCKVGGRDNRQRTCFVFIPFKTSTGMNFVVKTDDKTGIERDSSTLKTKKVRRRVLNKSLVKVKNSTTYLFCKHCAIIYTFGSIGDTAFPDWWIPSTKTNSNDCYVKVTDMNSNQLTKRAIQELYKTTKATEYEVVSAFLVQNLHTWVQHQELENSWLSTNRITPKNLNIRWMWHGNFFFFLKKKKKIRSWSKTIPEICSKVIHSNLIHNFFLIKDCLFDLIFSKKKKRDFCETTTQRMPTERVYTLRVMRSIPLVVVMLGMCYLFDDENNYAHLLYCRVICGESAQGKQDMVRPPSKPVVGNVTLEYESLVDKLVDPSIVVCCTDCQVILLFINTSLSDLHFCVWTGTSNFEEYQIPKFFFCSLACISEQQRFPSKKIFLRSILCKQKVSHFTFVLHVPFFNCGLIVEYDCEKKEKQVEKTNNSQLEKKKKSSFKSSFCDKKIQTSF</sequence>
<comment type="caution">
    <text evidence="8">The sequence shown here is derived from an EMBL/GenBank/DDBJ whole genome shotgun (WGS) entry which is preliminary data.</text>
</comment>
<keyword evidence="4" id="KW-0520">NAD</keyword>
<evidence type="ECO:0000313" key="8">
    <source>
        <dbReference type="EMBL" id="ETO23598.1"/>
    </source>
</evidence>
<feature type="transmembrane region" description="Helical" evidence="7">
    <location>
        <begin position="299"/>
        <end position="317"/>
    </location>
</feature>
<dbReference type="PANTHER" id="PTHR14453">
    <property type="entry name" value="PARP/ZINC FINGER CCCH TYPE DOMAIN CONTAINING PROTEIN"/>
    <property type="match status" value="1"/>
</dbReference>
<feature type="transmembrane region" description="Helical" evidence="7">
    <location>
        <begin position="6"/>
        <end position="26"/>
    </location>
</feature>
<dbReference type="GO" id="GO:0010629">
    <property type="term" value="P:negative regulation of gene expression"/>
    <property type="evidence" value="ECO:0007669"/>
    <property type="project" value="TreeGrafter"/>
</dbReference>
<evidence type="ECO:0000256" key="6">
    <source>
        <dbReference type="SAM" id="MobiDB-lite"/>
    </source>
</evidence>
<evidence type="ECO:0000256" key="7">
    <source>
        <dbReference type="SAM" id="Phobius"/>
    </source>
</evidence>
<accession>X6NCH3</accession>
<keyword evidence="9" id="KW-1185">Reference proteome</keyword>
<keyword evidence="7" id="KW-1133">Transmembrane helix</keyword>
<proteinExistence type="predicted"/>
<keyword evidence="3" id="KW-0808">Transferase</keyword>
<dbReference type="AlphaFoldDB" id="X6NCH3"/>
<dbReference type="EMBL" id="ASPP01009829">
    <property type="protein sequence ID" value="ETO23598.1"/>
    <property type="molecule type" value="Genomic_DNA"/>
</dbReference>
<organism evidence="8 9">
    <name type="scientific">Reticulomyxa filosa</name>
    <dbReference type="NCBI Taxonomy" id="46433"/>
    <lineage>
        <taxon>Eukaryota</taxon>
        <taxon>Sar</taxon>
        <taxon>Rhizaria</taxon>
        <taxon>Retaria</taxon>
        <taxon>Foraminifera</taxon>
        <taxon>Monothalamids</taxon>
        <taxon>Reticulomyxidae</taxon>
        <taxon>Reticulomyxa</taxon>
    </lineage>
</organism>
<evidence type="ECO:0000313" key="9">
    <source>
        <dbReference type="Proteomes" id="UP000023152"/>
    </source>
</evidence>
<dbReference type="OrthoDB" id="10027809at2759"/>
<dbReference type="GO" id="GO:0003714">
    <property type="term" value="F:transcription corepressor activity"/>
    <property type="evidence" value="ECO:0007669"/>
    <property type="project" value="TreeGrafter"/>
</dbReference>
<dbReference type="GO" id="GO:0005634">
    <property type="term" value="C:nucleus"/>
    <property type="evidence" value="ECO:0007669"/>
    <property type="project" value="UniProtKB-SubCell"/>
</dbReference>
<keyword evidence="7" id="KW-0812">Transmembrane</keyword>
<dbReference type="Gene3D" id="3.90.228.10">
    <property type="match status" value="1"/>
</dbReference>
<dbReference type="PANTHER" id="PTHR14453:SF67">
    <property type="entry name" value="POLY [ADP-RIBOSE] POLYMERASE"/>
    <property type="match status" value="1"/>
</dbReference>
<keyword evidence="2" id="KW-0328">Glycosyltransferase</keyword>
<name>X6NCH3_RETFI</name>
<protein>
    <submittedName>
        <fullName evidence="8">Uncharacterized protein</fullName>
    </submittedName>
</protein>
<evidence type="ECO:0000256" key="1">
    <source>
        <dbReference type="ARBA" id="ARBA00004123"/>
    </source>
</evidence>
<evidence type="ECO:0000256" key="2">
    <source>
        <dbReference type="ARBA" id="ARBA00022676"/>
    </source>
</evidence>
<comment type="subcellular location">
    <subcellularLocation>
        <location evidence="1">Nucleus</location>
    </subcellularLocation>
</comment>
<dbReference type="GO" id="GO:1990404">
    <property type="term" value="F:NAD+-protein mono-ADP-ribosyltransferase activity"/>
    <property type="evidence" value="ECO:0007669"/>
    <property type="project" value="TreeGrafter"/>
</dbReference>
<dbReference type="GO" id="GO:0005737">
    <property type="term" value="C:cytoplasm"/>
    <property type="evidence" value="ECO:0007669"/>
    <property type="project" value="TreeGrafter"/>
</dbReference>
<dbReference type="InterPro" id="IPR052056">
    <property type="entry name" value="Mono-ARTD/PARP"/>
</dbReference>
<dbReference type="GO" id="GO:0070212">
    <property type="term" value="P:protein poly-ADP-ribosylation"/>
    <property type="evidence" value="ECO:0007669"/>
    <property type="project" value="TreeGrafter"/>
</dbReference>
<dbReference type="Proteomes" id="UP000023152">
    <property type="component" value="Unassembled WGS sequence"/>
</dbReference>